<keyword evidence="3" id="KW-1185">Reference proteome</keyword>
<dbReference type="EMBL" id="FJOG01000030">
    <property type="protein sequence ID" value="CZR65330.1"/>
    <property type="molecule type" value="Genomic_DNA"/>
</dbReference>
<gene>
    <name evidence="2" type="ORF">PAC_15230</name>
</gene>
<name>A0A1L7XJV2_9HELO</name>
<feature type="region of interest" description="Disordered" evidence="1">
    <location>
        <begin position="1"/>
        <end position="21"/>
    </location>
</feature>
<dbReference type="Proteomes" id="UP000184330">
    <property type="component" value="Unassembled WGS sequence"/>
</dbReference>
<dbReference type="OrthoDB" id="3543937at2759"/>
<feature type="region of interest" description="Disordered" evidence="1">
    <location>
        <begin position="247"/>
        <end position="316"/>
    </location>
</feature>
<feature type="compositionally biased region" description="Polar residues" evidence="1">
    <location>
        <begin position="247"/>
        <end position="258"/>
    </location>
</feature>
<accession>A0A1L7XJV2</accession>
<evidence type="ECO:0000256" key="1">
    <source>
        <dbReference type="SAM" id="MobiDB-lite"/>
    </source>
</evidence>
<feature type="compositionally biased region" description="Polar residues" evidence="1">
    <location>
        <begin position="281"/>
        <end position="294"/>
    </location>
</feature>
<dbReference type="AlphaFoldDB" id="A0A1L7XJV2"/>
<feature type="region of interest" description="Disordered" evidence="1">
    <location>
        <begin position="96"/>
        <end position="224"/>
    </location>
</feature>
<organism evidence="2 3">
    <name type="scientific">Phialocephala subalpina</name>
    <dbReference type="NCBI Taxonomy" id="576137"/>
    <lineage>
        <taxon>Eukaryota</taxon>
        <taxon>Fungi</taxon>
        <taxon>Dikarya</taxon>
        <taxon>Ascomycota</taxon>
        <taxon>Pezizomycotina</taxon>
        <taxon>Leotiomycetes</taxon>
        <taxon>Helotiales</taxon>
        <taxon>Mollisiaceae</taxon>
        <taxon>Phialocephala</taxon>
        <taxon>Phialocephala fortinii species complex</taxon>
    </lineage>
</organism>
<evidence type="ECO:0000313" key="2">
    <source>
        <dbReference type="EMBL" id="CZR65330.1"/>
    </source>
</evidence>
<feature type="compositionally biased region" description="Basic and acidic residues" evidence="1">
    <location>
        <begin position="270"/>
        <end position="279"/>
    </location>
</feature>
<protein>
    <submittedName>
        <fullName evidence="2">Uncharacterized protein</fullName>
    </submittedName>
</protein>
<reference evidence="2 3" key="1">
    <citation type="submission" date="2016-03" db="EMBL/GenBank/DDBJ databases">
        <authorList>
            <person name="Ploux O."/>
        </authorList>
    </citation>
    <scope>NUCLEOTIDE SEQUENCE [LARGE SCALE GENOMIC DNA]</scope>
    <source>
        <strain evidence="2 3">UAMH 11012</strain>
    </source>
</reference>
<proteinExistence type="predicted"/>
<feature type="compositionally biased region" description="Polar residues" evidence="1">
    <location>
        <begin position="102"/>
        <end position="129"/>
    </location>
</feature>
<sequence>MVLWEPDPKGNADSESCERPVTDQRGGSVLLASFGLPVHCSCSTLARLGRQCLMRMNPFDQDACSEASLCGYTLLPDAAQTQFKADYASSRLTIRASEPNHSKPTNPPSEQLLNDSTMGDRSNNETVATQPEDGSKSLTDDTGVEPGGAKTPGEQGEDGVTVVESVTELPGSTSPCAARVTVEAPTNSQQSDLDSDKSTDTPAAPDFPARLGEPNGEAGSDADCQTSVFLDQNLVGDITLAATATFNDISLVDGSQDQPDADRGLLAPDCHAESEDKSACDSASNQSSLSTGVQATKPVESDNSGPGKTSPERPGKDIDSAIMIMDEEADQTITSDSATVIMDEEEQQTTKPQRTSHRSAAKRSFKDFVRSDNLWMSRTLIDLDDVMKLTDYVLASSEEVIKRAKLIKDQLIESQEFIKDCGGKEKKVTRRLEKP</sequence>
<evidence type="ECO:0000313" key="3">
    <source>
        <dbReference type="Proteomes" id="UP000184330"/>
    </source>
</evidence>